<name>A0A7W3I290_ESCFE</name>
<dbReference type="Proteomes" id="UP000510927">
    <property type="component" value="Chromosome"/>
</dbReference>
<dbReference type="RefSeq" id="WP_000850035.1">
    <property type="nucleotide sequence ID" value="NZ_AP028822.1"/>
</dbReference>
<protein>
    <submittedName>
        <fullName evidence="1">Uncharacterized protein</fullName>
    </submittedName>
</protein>
<dbReference type="AlphaFoldDB" id="A0A7W3I290"/>
<sequence>MKTKFIFTGIKPLSQLPTEKVKEDIFFAMLNKKEQCRSITWVDHVKNLSDIMIDDRFYIALNIVRNKGKKTYYRESLIVSDKDSIISFLVDSVDFNNGYSRPYLITPVFEIIPDYVISITEEASICFSK</sequence>
<dbReference type="GeneID" id="75057494"/>
<proteinExistence type="predicted"/>
<dbReference type="EMBL" id="CP055675">
    <property type="protein sequence ID" value="QLN00338.1"/>
    <property type="molecule type" value="Genomic_DNA"/>
</dbReference>
<accession>A0A7W3I290</accession>
<evidence type="ECO:0000313" key="2">
    <source>
        <dbReference type="Proteomes" id="UP000510927"/>
    </source>
</evidence>
<gene>
    <name evidence="1" type="ORF">HVY52_11150</name>
</gene>
<organism evidence="1 2">
    <name type="scientific">Escherichia fergusonii</name>
    <dbReference type="NCBI Taxonomy" id="564"/>
    <lineage>
        <taxon>Bacteria</taxon>
        <taxon>Pseudomonadati</taxon>
        <taxon>Pseudomonadota</taxon>
        <taxon>Gammaproteobacteria</taxon>
        <taxon>Enterobacterales</taxon>
        <taxon>Enterobacteriaceae</taxon>
        <taxon>Escherichia</taxon>
    </lineage>
</organism>
<evidence type="ECO:0000313" key="1">
    <source>
        <dbReference type="EMBL" id="QLN00338.1"/>
    </source>
</evidence>
<reference evidence="1 2" key="1">
    <citation type="submission" date="2020-06" db="EMBL/GenBank/DDBJ databases">
        <title>REHAB project genomes.</title>
        <authorList>
            <person name="Shaw L.P."/>
        </authorList>
    </citation>
    <scope>NUCLEOTIDE SEQUENCE [LARGE SCALE GENOMIC DNA]</scope>
    <source>
        <strain evidence="1 2">RHB28-C13</strain>
    </source>
</reference>